<proteinExistence type="predicted"/>
<reference evidence="2" key="2">
    <citation type="submission" date="2020-11" db="EMBL/GenBank/DDBJ databases">
        <authorList>
            <person name="McCartney M.A."/>
            <person name="Auch B."/>
            <person name="Kono T."/>
            <person name="Mallez S."/>
            <person name="Becker A."/>
            <person name="Gohl D.M."/>
            <person name="Silverstein K.A.T."/>
            <person name="Koren S."/>
            <person name="Bechman K.B."/>
            <person name="Herman A."/>
            <person name="Abrahante J.E."/>
            <person name="Garbe J."/>
        </authorList>
    </citation>
    <scope>NUCLEOTIDE SEQUENCE</scope>
    <source>
        <strain evidence="2">Duluth1</strain>
        <tissue evidence="2">Whole animal</tissue>
    </source>
</reference>
<name>A0A9D3YGQ8_DREPO</name>
<feature type="region of interest" description="Disordered" evidence="1">
    <location>
        <begin position="1"/>
        <end position="42"/>
    </location>
</feature>
<keyword evidence="3" id="KW-1185">Reference proteome</keyword>
<sequence length="58" mass="6796">MTMKELLDQKLIETAPKPRQEKPNENKTKETKKKPTLGGKPITENKVFNQLLEYDIRI</sequence>
<comment type="caution">
    <text evidence="2">The sequence shown here is derived from an EMBL/GenBank/DDBJ whole genome shotgun (WGS) entry which is preliminary data.</text>
</comment>
<dbReference type="Proteomes" id="UP000828390">
    <property type="component" value="Unassembled WGS sequence"/>
</dbReference>
<protein>
    <submittedName>
        <fullName evidence="2">Uncharacterized protein</fullName>
    </submittedName>
</protein>
<reference evidence="2" key="1">
    <citation type="journal article" date="2019" name="bioRxiv">
        <title>The Genome of the Zebra Mussel, Dreissena polymorpha: A Resource for Invasive Species Research.</title>
        <authorList>
            <person name="McCartney M.A."/>
            <person name="Auch B."/>
            <person name="Kono T."/>
            <person name="Mallez S."/>
            <person name="Zhang Y."/>
            <person name="Obille A."/>
            <person name="Becker A."/>
            <person name="Abrahante J.E."/>
            <person name="Garbe J."/>
            <person name="Badalamenti J.P."/>
            <person name="Herman A."/>
            <person name="Mangelson H."/>
            <person name="Liachko I."/>
            <person name="Sullivan S."/>
            <person name="Sone E.D."/>
            <person name="Koren S."/>
            <person name="Silverstein K.A.T."/>
            <person name="Beckman K.B."/>
            <person name="Gohl D.M."/>
        </authorList>
    </citation>
    <scope>NUCLEOTIDE SEQUENCE</scope>
    <source>
        <strain evidence="2">Duluth1</strain>
        <tissue evidence="2">Whole animal</tissue>
    </source>
</reference>
<accession>A0A9D3YGQ8</accession>
<gene>
    <name evidence="2" type="ORF">DPMN_085961</name>
</gene>
<evidence type="ECO:0000313" key="2">
    <source>
        <dbReference type="EMBL" id="KAH3698441.1"/>
    </source>
</evidence>
<dbReference type="EMBL" id="JAIWYP010000016">
    <property type="protein sequence ID" value="KAH3698441.1"/>
    <property type="molecule type" value="Genomic_DNA"/>
</dbReference>
<dbReference type="AlphaFoldDB" id="A0A9D3YGQ8"/>
<organism evidence="2 3">
    <name type="scientific">Dreissena polymorpha</name>
    <name type="common">Zebra mussel</name>
    <name type="synonym">Mytilus polymorpha</name>
    <dbReference type="NCBI Taxonomy" id="45954"/>
    <lineage>
        <taxon>Eukaryota</taxon>
        <taxon>Metazoa</taxon>
        <taxon>Spiralia</taxon>
        <taxon>Lophotrochozoa</taxon>
        <taxon>Mollusca</taxon>
        <taxon>Bivalvia</taxon>
        <taxon>Autobranchia</taxon>
        <taxon>Heteroconchia</taxon>
        <taxon>Euheterodonta</taxon>
        <taxon>Imparidentia</taxon>
        <taxon>Neoheterodontei</taxon>
        <taxon>Myida</taxon>
        <taxon>Dreissenoidea</taxon>
        <taxon>Dreissenidae</taxon>
        <taxon>Dreissena</taxon>
    </lineage>
</organism>
<evidence type="ECO:0000313" key="3">
    <source>
        <dbReference type="Proteomes" id="UP000828390"/>
    </source>
</evidence>
<feature type="compositionally biased region" description="Basic and acidic residues" evidence="1">
    <location>
        <begin position="1"/>
        <end position="29"/>
    </location>
</feature>
<evidence type="ECO:0000256" key="1">
    <source>
        <dbReference type="SAM" id="MobiDB-lite"/>
    </source>
</evidence>